<keyword evidence="2" id="KW-0442">Lipid degradation</keyword>
<sequence length="425" mass="47858">MNIQEAMSSVKEKIKRDALDKKIYSDAIDEAGNQYVDIVMEGGGVLGVALIGYLYTLEEAGIRFGSIGGTSAGSIAAMLLAASGAPSERKSEKIIDLIADMPISSFVDGKQDGDDDPREFIDQIMHYFKNKDANVFYTALKAYQIKDNIEMMMGLNRGDKFQAWMESKLNNFGVRNTAELYNKMHTSPPGYQRRIENNKHYEDQVKAGEVSVTNNQFGVITADVSSEMRVEFPRMAGLYWDDLDNINPAIFVRCSMSIPLFFKPYKVSGHGLGGIRLNKWSLNSETKSIASSKNFPPDYFYFVDGGVISNFPIDIFHKAGFVPTKPTFGVKLQLDDRLTDIKNIPDYLAAIFDTARHAIEHEFIKNNKDYTNLVSYIDTGNVGWLNFDMSDEDKTKLFTYGTEAALAFLEKFKWDNYKDIRKGLI</sequence>
<reference evidence="4" key="1">
    <citation type="submission" date="2023-11" db="EMBL/GenBank/DDBJ databases">
        <title>WGS of Aeromonas in Northern Israel.</title>
        <authorList>
            <person name="Hershko Y."/>
        </authorList>
    </citation>
    <scope>NUCLEOTIDE SEQUENCE</scope>
    <source>
        <strain evidence="4">02297</strain>
    </source>
</reference>
<dbReference type="Pfam" id="PF01734">
    <property type="entry name" value="Patatin"/>
    <property type="match status" value="1"/>
</dbReference>
<evidence type="ECO:0000259" key="3">
    <source>
        <dbReference type="PROSITE" id="PS51635"/>
    </source>
</evidence>
<dbReference type="GO" id="GO:0016787">
    <property type="term" value="F:hydrolase activity"/>
    <property type="evidence" value="ECO:0007669"/>
    <property type="project" value="UniProtKB-UniRule"/>
</dbReference>
<dbReference type="PROSITE" id="PS51635">
    <property type="entry name" value="PNPLA"/>
    <property type="match status" value="1"/>
</dbReference>
<organism evidence="4 5">
    <name type="scientific">Aeromonas media</name>
    <dbReference type="NCBI Taxonomy" id="651"/>
    <lineage>
        <taxon>Bacteria</taxon>
        <taxon>Pseudomonadati</taxon>
        <taxon>Pseudomonadota</taxon>
        <taxon>Gammaproteobacteria</taxon>
        <taxon>Aeromonadales</taxon>
        <taxon>Aeromonadaceae</taxon>
        <taxon>Aeromonas</taxon>
    </lineage>
</organism>
<dbReference type="SUPFAM" id="SSF52151">
    <property type="entry name" value="FabD/lysophospholipase-like"/>
    <property type="match status" value="1"/>
</dbReference>
<dbReference type="AlphaFoldDB" id="A0AAP6L395"/>
<dbReference type="Proteomes" id="UP001285835">
    <property type="component" value="Unassembled WGS sequence"/>
</dbReference>
<comment type="caution">
    <text evidence="4">The sequence shown here is derived from an EMBL/GenBank/DDBJ whole genome shotgun (WGS) entry which is preliminary data.</text>
</comment>
<dbReference type="InterPro" id="IPR052580">
    <property type="entry name" value="Lipid_Hydrolase"/>
</dbReference>
<protein>
    <submittedName>
        <fullName evidence="4">Patatin-like phospholipase family protein</fullName>
    </submittedName>
</protein>
<feature type="active site" description="Nucleophile" evidence="2">
    <location>
        <position position="71"/>
    </location>
</feature>
<keyword evidence="1 2" id="KW-0443">Lipid metabolism</keyword>
<dbReference type="GO" id="GO:0016042">
    <property type="term" value="P:lipid catabolic process"/>
    <property type="evidence" value="ECO:0007669"/>
    <property type="project" value="UniProtKB-UniRule"/>
</dbReference>
<accession>A0AAP6L395</accession>
<dbReference type="EMBL" id="JAWZXF010000009">
    <property type="protein sequence ID" value="MDX7922178.1"/>
    <property type="molecule type" value="Genomic_DNA"/>
</dbReference>
<feature type="domain" description="PNPLA" evidence="3">
    <location>
        <begin position="38"/>
        <end position="317"/>
    </location>
</feature>
<dbReference type="RefSeq" id="WP_319917012.1">
    <property type="nucleotide sequence ID" value="NZ_JAWZXF010000009.1"/>
</dbReference>
<dbReference type="InterPro" id="IPR016035">
    <property type="entry name" value="Acyl_Trfase/lysoPLipase"/>
</dbReference>
<dbReference type="Gene3D" id="3.40.1090.10">
    <property type="entry name" value="Cytosolic phospholipase A2 catalytic domain"/>
    <property type="match status" value="1"/>
</dbReference>
<dbReference type="PANTHER" id="PTHR46394:SF1">
    <property type="entry name" value="PNPLA DOMAIN-CONTAINING PROTEIN"/>
    <property type="match status" value="1"/>
</dbReference>
<dbReference type="InterPro" id="IPR002641">
    <property type="entry name" value="PNPLA_dom"/>
</dbReference>
<feature type="active site" description="Proton acceptor" evidence="2">
    <location>
        <position position="304"/>
    </location>
</feature>
<evidence type="ECO:0000256" key="2">
    <source>
        <dbReference type="PROSITE-ProRule" id="PRU01161"/>
    </source>
</evidence>
<gene>
    <name evidence="4" type="ORF">SJS82_09555</name>
</gene>
<feature type="short sequence motif" description="GXSXG" evidence="2">
    <location>
        <begin position="69"/>
        <end position="73"/>
    </location>
</feature>
<feature type="short sequence motif" description="GXGXXG" evidence="2">
    <location>
        <begin position="42"/>
        <end position="47"/>
    </location>
</feature>
<evidence type="ECO:0000313" key="4">
    <source>
        <dbReference type="EMBL" id="MDX7922178.1"/>
    </source>
</evidence>
<name>A0AAP6L395_AERME</name>
<evidence type="ECO:0000256" key="1">
    <source>
        <dbReference type="ARBA" id="ARBA00023098"/>
    </source>
</evidence>
<keyword evidence="2" id="KW-0378">Hydrolase</keyword>
<dbReference type="PANTHER" id="PTHR46394">
    <property type="entry name" value="ANNEXIN"/>
    <property type="match status" value="1"/>
</dbReference>
<proteinExistence type="predicted"/>
<feature type="short sequence motif" description="DGA/G" evidence="2">
    <location>
        <begin position="304"/>
        <end position="306"/>
    </location>
</feature>
<evidence type="ECO:0000313" key="5">
    <source>
        <dbReference type="Proteomes" id="UP001285835"/>
    </source>
</evidence>